<feature type="region of interest" description="Disordered" evidence="1">
    <location>
        <begin position="33"/>
        <end position="53"/>
    </location>
</feature>
<dbReference type="EMBL" id="JAKCXM010000031">
    <property type="protein sequence ID" value="KAJ0406571.1"/>
    <property type="molecule type" value="Genomic_DNA"/>
</dbReference>
<protein>
    <submittedName>
        <fullName evidence="2">Uncharacterized protein</fullName>
    </submittedName>
</protein>
<sequence length="245" mass="28375">MNPHWSAQDVERFREQQRWRCRQETIQRVLQFRPQQQQSVSSTTELLDQQQQRERTRKVSLKFRKEHQLFTANNTVTAPESQCERSRVAFPSARLPSRHRQEASTVSPVPHTSDVMFNAFDSSASPEAFMMERPRILPMGDHFDNQLEEVSSPPADDRAFQLSSCPQTRPPPHPQFHPHGSLWRRRFHEQRKSPKLGQVALWETAGLRGVASAMLGSLDNQLKERQPAWADKMELGVMSPQPMET</sequence>
<reference evidence="2" key="1">
    <citation type="submission" date="2021-12" db="EMBL/GenBank/DDBJ databases">
        <title>Prjna785345.</title>
        <authorList>
            <person name="Rujirawat T."/>
            <person name="Krajaejun T."/>
        </authorList>
    </citation>
    <scope>NUCLEOTIDE SEQUENCE</scope>
    <source>
        <strain evidence="2">Pi057C3</strain>
    </source>
</reference>
<evidence type="ECO:0000313" key="2">
    <source>
        <dbReference type="EMBL" id="KAJ0406571.1"/>
    </source>
</evidence>
<keyword evidence="3" id="KW-1185">Reference proteome</keyword>
<gene>
    <name evidence="2" type="ORF">P43SY_004460</name>
</gene>
<comment type="caution">
    <text evidence="2">The sequence shown here is derived from an EMBL/GenBank/DDBJ whole genome shotgun (WGS) entry which is preliminary data.</text>
</comment>
<evidence type="ECO:0000256" key="1">
    <source>
        <dbReference type="SAM" id="MobiDB-lite"/>
    </source>
</evidence>
<dbReference type="Proteomes" id="UP001209570">
    <property type="component" value="Unassembled WGS sequence"/>
</dbReference>
<dbReference type="AlphaFoldDB" id="A0AAD5MG55"/>
<feature type="compositionally biased region" description="Low complexity" evidence="1">
    <location>
        <begin position="33"/>
        <end position="42"/>
    </location>
</feature>
<accession>A0AAD5MG55</accession>
<organism evidence="2 3">
    <name type="scientific">Pythium insidiosum</name>
    <name type="common">Pythiosis disease agent</name>
    <dbReference type="NCBI Taxonomy" id="114742"/>
    <lineage>
        <taxon>Eukaryota</taxon>
        <taxon>Sar</taxon>
        <taxon>Stramenopiles</taxon>
        <taxon>Oomycota</taxon>
        <taxon>Peronosporomycetes</taxon>
        <taxon>Pythiales</taxon>
        <taxon>Pythiaceae</taxon>
        <taxon>Pythium</taxon>
    </lineage>
</organism>
<name>A0AAD5MG55_PYTIN</name>
<evidence type="ECO:0000313" key="3">
    <source>
        <dbReference type="Proteomes" id="UP001209570"/>
    </source>
</evidence>
<proteinExistence type="predicted"/>